<name>D7CVN2_TRURR</name>
<evidence type="ECO:0000313" key="15">
    <source>
        <dbReference type="Proteomes" id="UP000000379"/>
    </source>
</evidence>
<keyword evidence="8 10" id="KW-0472">Membrane</keyword>
<dbReference type="HOGENOM" id="CLU_073546_2_1_0"/>
<feature type="transmembrane region" description="Helical" evidence="11">
    <location>
        <begin position="160"/>
        <end position="181"/>
    </location>
</feature>
<dbReference type="PIRSF" id="PIRSF003097">
    <property type="entry name" value="FtsX"/>
    <property type="match status" value="1"/>
</dbReference>
<gene>
    <name evidence="14" type="ordered locus">Trad_2844</name>
</gene>
<evidence type="ECO:0000259" key="12">
    <source>
        <dbReference type="Pfam" id="PF02687"/>
    </source>
</evidence>
<keyword evidence="4 10" id="KW-1003">Cell membrane</keyword>
<dbReference type="GO" id="GO:0051301">
    <property type="term" value="P:cell division"/>
    <property type="evidence" value="ECO:0007669"/>
    <property type="project" value="UniProtKB-KW"/>
</dbReference>
<dbReference type="InterPro" id="IPR003838">
    <property type="entry name" value="ABC3_permease_C"/>
</dbReference>
<dbReference type="AlphaFoldDB" id="D7CVN2"/>
<dbReference type="GO" id="GO:0005886">
    <property type="term" value="C:plasma membrane"/>
    <property type="evidence" value="ECO:0007669"/>
    <property type="project" value="UniProtKB-SubCell"/>
</dbReference>
<comment type="subcellular location">
    <subcellularLocation>
        <location evidence="1">Cell membrane</location>
        <topology evidence="1">Multi-pass membrane protein</topology>
    </subcellularLocation>
</comment>
<dbReference type="PANTHER" id="PTHR47755:SF1">
    <property type="entry name" value="CELL DIVISION PROTEIN FTSX"/>
    <property type="match status" value="1"/>
</dbReference>
<evidence type="ECO:0000256" key="4">
    <source>
        <dbReference type="ARBA" id="ARBA00022475"/>
    </source>
</evidence>
<keyword evidence="7 11" id="KW-1133">Transmembrane helix</keyword>
<evidence type="ECO:0000256" key="2">
    <source>
        <dbReference type="ARBA" id="ARBA00007379"/>
    </source>
</evidence>
<keyword evidence="6 11" id="KW-0812">Transmembrane</keyword>
<evidence type="ECO:0000256" key="3">
    <source>
        <dbReference type="ARBA" id="ARBA00021907"/>
    </source>
</evidence>
<dbReference type="OrthoDB" id="9812531at2"/>
<evidence type="ECO:0000256" key="5">
    <source>
        <dbReference type="ARBA" id="ARBA00022618"/>
    </source>
</evidence>
<dbReference type="eggNOG" id="COG2177">
    <property type="taxonomic scope" value="Bacteria"/>
</dbReference>
<dbReference type="STRING" id="649638.Trad_2844"/>
<feature type="transmembrane region" description="Helical" evidence="11">
    <location>
        <begin position="209"/>
        <end position="234"/>
    </location>
</feature>
<reference evidence="14 15" key="2">
    <citation type="journal article" date="2011" name="Stand. Genomic Sci.">
        <title>Complete genome sequence of Truepera radiovictrix type strain (RQ-24).</title>
        <authorList>
            <person name="Ivanova N."/>
            <person name="Rohde C."/>
            <person name="Munk C."/>
            <person name="Nolan M."/>
            <person name="Lucas S."/>
            <person name="Del Rio T.G."/>
            <person name="Tice H."/>
            <person name="Deshpande S."/>
            <person name="Cheng J.F."/>
            <person name="Tapia R."/>
            <person name="Han C."/>
            <person name="Goodwin L."/>
            <person name="Pitluck S."/>
            <person name="Liolios K."/>
            <person name="Mavromatis K."/>
            <person name="Mikhailova N."/>
            <person name="Pati A."/>
            <person name="Chen A."/>
            <person name="Palaniappan K."/>
            <person name="Land M."/>
            <person name="Hauser L."/>
            <person name="Chang Y.J."/>
            <person name="Jeffries C.D."/>
            <person name="Brambilla E."/>
            <person name="Rohde M."/>
            <person name="Goker M."/>
            <person name="Tindall B.J."/>
            <person name="Woyke T."/>
            <person name="Bristow J."/>
            <person name="Eisen J.A."/>
            <person name="Markowitz V."/>
            <person name="Hugenholtz P."/>
            <person name="Kyrpides N.C."/>
            <person name="Klenk H.P."/>
            <person name="Lapidus A."/>
        </authorList>
    </citation>
    <scope>NUCLEOTIDE SEQUENCE [LARGE SCALE GENOMIC DNA]</scope>
    <source>
        <strain evidence="15">DSM 17093 / CIP 108686 / LMG 22925 / RQ-24</strain>
    </source>
</reference>
<dbReference type="Pfam" id="PF18075">
    <property type="entry name" value="FtsX_ECD"/>
    <property type="match status" value="1"/>
</dbReference>
<organism evidence="14 15">
    <name type="scientific">Truepera radiovictrix (strain DSM 17093 / CIP 108686 / LMG 22925 / RQ-24)</name>
    <dbReference type="NCBI Taxonomy" id="649638"/>
    <lineage>
        <taxon>Bacteria</taxon>
        <taxon>Thermotogati</taxon>
        <taxon>Deinococcota</taxon>
        <taxon>Deinococci</taxon>
        <taxon>Trueperales</taxon>
        <taxon>Trueperaceae</taxon>
        <taxon>Truepera</taxon>
    </lineage>
</organism>
<keyword evidence="5 10" id="KW-0132">Cell division</keyword>
<protein>
    <recommendedName>
        <fullName evidence="3 10">Cell division protein FtsX</fullName>
    </recommendedName>
</protein>
<feature type="transmembrane region" description="Helical" evidence="11">
    <location>
        <begin position="254"/>
        <end position="278"/>
    </location>
</feature>
<dbReference type="Gene3D" id="3.30.70.3040">
    <property type="match status" value="1"/>
</dbReference>
<dbReference type="EMBL" id="CP002049">
    <property type="protein sequence ID" value="ADI15943.1"/>
    <property type="molecule type" value="Genomic_DNA"/>
</dbReference>
<evidence type="ECO:0000256" key="7">
    <source>
        <dbReference type="ARBA" id="ARBA00022989"/>
    </source>
</evidence>
<dbReference type="Pfam" id="PF02687">
    <property type="entry name" value="FtsX"/>
    <property type="match status" value="1"/>
</dbReference>
<dbReference type="PANTHER" id="PTHR47755">
    <property type="entry name" value="CELL DIVISION PROTEIN FTSX"/>
    <property type="match status" value="1"/>
</dbReference>
<accession>D7CVN2</accession>
<evidence type="ECO:0000259" key="13">
    <source>
        <dbReference type="Pfam" id="PF18075"/>
    </source>
</evidence>
<dbReference type="Proteomes" id="UP000000379">
    <property type="component" value="Chromosome"/>
</dbReference>
<comment type="similarity">
    <text evidence="2 10">Belongs to the ABC-4 integral membrane protein family. FtsX subfamily.</text>
</comment>
<reference evidence="15" key="1">
    <citation type="submission" date="2010-05" db="EMBL/GenBank/DDBJ databases">
        <title>The complete genome of Truepera radiovictris DSM 17093.</title>
        <authorList>
            <consortium name="US DOE Joint Genome Institute (JGI-PGF)"/>
            <person name="Lucas S."/>
            <person name="Copeland A."/>
            <person name="Lapidus A."/>
            <person name="Glavina del Rio T."/>
            <person name="Dalin E."/>
            <person name="Tice H."/>
            <person name="Bruce D."/>
            <person name="Goodwin L."/>
            <person name="Pitluck S."/>
            <person name="Kyrpides N."/>
            <person name="Mavromatis K."/>
            <person name="Ovchinnikova G."/>
            <person name="Munk A.C."/>
            <person name="Detter J.C."/>
            <person name="Han C."/>
            <person name="Tapia R."/>
            <person name="Land M."/>
            <person name="Hauser L."/>
            <person name="Markowitz V."/>
            <person name="Cheng J.-F."/>
            <person name="Hugenholtz P."/>
            <person name="Woyke T."/>
            <person name="Wu D."/>
            <person name="Tindall B."/>
            <person name="Pomrenke H.G."/>
            <person name="Brambilla E."/>
            <person name="Klenk H.-P."/>
            <person name="Eisen J.A."/>
        </authorList>
    </citation>
    <scope>NUCLEOTIDE SEQUENCE [LARGE SCALE GENOMIC DNA]</scope>
    <source>
        <strain evidence="15">DSM 17093 / CIP 108686 / LMG 22925 / RQ-24</strain>
    </source>
</reference>
<evidence type="ECO:0000256" key="9">
    <source>
        <dbReference type="ARBA" id="ARBA00023306"/>
    </source>
</evidence>
<proteinExistence type="inferred from homology"/>
<keyword evidence="15" id="KW-1185">Reference proteome</keyword>
<evidence type="ECO:0000256" key="10">
    <source>
        <dbReference type="PIRNR" id="PIRNR003097"/>
    </source>
</evidence>
<sequence length="286" mass="30265">MYALRQALRAIRKNWIASISTLTTMTLSLTILAGFSLLSLNLNLTLGALQNELELAAYLAPEADPEAVFAQVQELPGVTSAELVSPEAALGTLVTELPYLAEPASRVGNPLPYSVYLQVADPADTAQVAGALRSLPGVAEVEDAQEAVATFLAINEALRLVGSVLIVILLSSALFAIVNSIRAAITARRDEIEVMRLVGATRAFIRAPFLLEGFVLGLLSALLTLALVLPGYSLVTQRLSENLRFVPLVRDPAALAQVALLLVALALLVGIVGSAISVSQYLQEEV</sequence>
<evidence type="ECO:0000256" key="1">
    <source>
        <dbReference type="ARBA" id="ARBA00004651"/>
    </source>
</evidence>
<dbReference type="RefSeq" id="WP_013179302.1">
    <property type="nucleotide sequence ID" value="NC_014221.1"/>
</dbReference>
<feature type="transmembrane region" description="Helical" evidence="11">
    <location>
        <begin position="15"/>
        <end position="38"/>
    </location>
</feature>
<evidence type="ECO:0000256" key="6">
    <source>
        <dbReference type="ARBA" id="ARBA00022692"/>
    </source>
</evidence>
<feature type="domain" description="FtsX extracellular" evidence="13">
    <location>
        <begin position="57"/>
        <end position="141"/>
    </location>
</feature>
<evidence type="ECO:0000256" key="11">
    <source>
        <dbReference type="SAM" id="Phobius"/>
    </source>
</evidence>
<dbReference type="KEGG" id="tra:Trad_2844"/>
<dbReference type="InterPro" id="IPR004513">
    <property type="entry name" value="FtsX"/>
</dbReference>
<dbReference type="InterPro" id="IPR040690">
    <property type="entry name" value="FtsX_ECD"/>
</dbReference>
<evidence type="ECO:0000313" key="14">
    <source>
        <dbReference type="EMBL" id="ADI15943.1"/>
    </source>
</evidence>
<evidence type="ECO:0000256" key="8">
    <source>
        <dbReference type="ARBA" id="ARBA00023136"/>
    </source>
</evidence>
<keyword evidence="9 10" id="KW-0131">Cell cycle</keyword>
<feature type="domain" description="ABC3 transporter permease C-terminal" evidence="12">
    <location>
        <begin position="164"/>
        <end position="274"/>
    </location>
</feature>